<dbReference type="Gene3D" id="3.90.1150.10">
    <property type="entry name" value="Aspartate Aminotransferase, domain 1"/>
    <property type="match status" value="1"/>
</dbReference>
<organism evidence="7 8">
    <name type="scientific">Sutterella wadsworthensis HGA0223</name>
    <dbReference type="NCBI Taxonomy" id="1203554"/>
    <lineage>
        <taxon>Bacteria</taxon>
        <taxon>Pseudomonadati</taxon>
        <taxon>Pseudomonadota</taxon>
        <taxon>Betaproteobacteria</taxon>
        <taxon>Burkholderiales</taxon>
        <taxon>Sutterellaceae</taxon>
        <taxon>Sutterella</taxon>
    </lineage>
</organism>
<comment type="caution">
    <text evidence="7">The sequence shown here is derived from an EMBL/GenBank/DDBJ whole genome shotgun (WGS) entry which is preliminary data.</text>
</comment>
<dbReference type="PATRIC" id="fig|1203554.3.peg.1093"/>
<dbReference type="PANTHER" id="PTHR43525">
    <property type="entry name" value="PROTEIN MALY"/>
    <property type="match status" value="1"/>
</dbReference>
<evidence type="ECO:0000256" key="3">
    <source>
        <dbReference type="ARBA" id="ARBA00022898"/>
    </source>
</evidence>
<dbReference type="SUPFAM" id="SSF53383">
    <property type="entry name" value="PLP-dependent transferases"/>
    <property type="match status" value="1"/>
</dbReference>
<keyword evidence="4" id="KW-0456">Lyase</keyword>
<evidence type="ECO:0000256" key="4">
    <source>
        <dbReference type="ARBA" id="ARBA00023239"/>
    </source>
</evidence>
<sequence>MGSGYGFSYGPPCIIEALSDRVRHGVFGYEKVPDAWYETLQGWFARRHGWQIRREEVLCTTGVVPAVSAVIKAFTRPGDGVALMTPAYNCFFSSIRNNGCFAAETSLLMGDAGWTIDFAGLEKTLADPRVKVLLFCSPHNPVGRVWTADEIRRTAQIAHQAGVLFVCDEIHGEFVFGGNRYLPAAQVEGVDPLRTVILTSPTKTFNLAGAGIAAIIAADPKVRAKIDRAVNDNECCDVNVFGVAADIAAWNQGEEWLEALLSYLEGNLAAAQAFFAEKLPLCRLSKLEGTYLLWADMRPMLGADLDTDAFCESLKTHEKVWAAAGSHYGRDGEGFVRINIATQRALLLEGLTRLAAGAERWQNRKKE</sequence>
<evidence type="ECO:0000256" key="2">
    <source>
        <dbReference type="ARBA" id="ARBA00012224"/>
    </source>
</evidence>
<dbReference type="InterPro" id="IPR015421">
    <property type="entry name" value="PyrdxlP-dep_Trfase_major"/>
</dbReference>
<reference evidence="7 8" key="1">
    <citation type="submission" date="2013-04" db="EMBL/GenBank/DDBJ databases">
        <title>The Genome Sequence of Sutterella wadsworthensis HGA0223.</title>
        <authorList>
            <consortium name="The Broad Institute Genomics Platform"/>
            <person name="Earl A."/>
            <person name="Ward D."/>
            <person name="Feldgarden M."/>
            <person name="Gevers D."/>
            <person name="Schmidt T.M."/>
            <person name="Dover J."/>
            <person name="Dai D."/>
            <person name="Walker B."/>
            <person name="Young S."/>
            <person name="Zeng Q."/>
            <person name="Gargeya S."/>
            <person name="Fitzgerald M."/>
            <person name="Haas B."/>
            <person name="Abouelleil A."/>
            <person name="Allen A.W."/>
            <person name="Alvarado L."/>
            <person name="Arachchi H.M."/>
            <person name="Berlin A.M."/>
            <person name="Chapman S.B."/>
            <person name="Gainer-Dewar J."/>
            <person name="Goldberg J."/>
            <person name="Griggs A."/>
            <person name="Gujja S."/>
            <person name="Hansen M."/>
            <person name="Howarth C."/>
            <person name="Imamovic A."/>
            <person name="Ireland A."/>
            <person name="Larimer J."/>
            <person name="McCowan C."/>
            <person name="Murphy C."/>
            <person name="Pearson M."/>
            <person name="Poon T.W."/>
            <person name="Priest M."/>
            <person name="Roberts A."/>
            <person name="Saif S."/>
            <person name="Shea T."/>
            <person name="Sisk P."/>
            <person name="Sykes S."/>
            <person name="Wortman J."/>
            <person name="Nusbaum C."/>
            <person name="Birren B."/>
        </authorList>
    </citation>
    <scope>NUCLEOTIDE SEQUENCE [LARGE SCALE GENOMIC DNA]</scope>
    <source>
        <strain evidence="7 8">HGA0223</strain>
    </source>
</reference>
<proteinExistence type="inferred from homology"/>
<dbReference type="InterPro" id="IPR015422">
    <property type="entry name" value="PyrdxlP-dep_Trfase_small"/>
</dbReference>
<dbReference type="InterPro" id="IPR051798">
    <property type="entry name" value="Class-II_PLP-Dep_Aminotrans"/>
</dbReference>
<dbReference type="Proteomes" id="UP000014400">
    <property type="component" value="Unassembled WGS sequence"/>
</dbReference>
<name>S3BJ33_9BURK</name>
<evidence type="ECO:0000256" key="1">
    <source>
        <dbReference type="ARBA" id="ARBA00001933"/>
    </source>
</evidence>
<dbReference type="GO" id="GO:0030170">
    <property type="term" value="F:pyridoxal phosphate binding"/>
    <property type="evidence" value="ECO:0007669"/>
    <property type="project" value="InterPro"/>
</dbReference>
<evidence type="ECO:0000313" key="7">
    <source>
        <dbReference type="EMBL" id="EPD99390.1"/>
    </source>
</evidence>
<evidence type="ECO:0000259" key="6">
    <source>
        <dbReference type="Pfam" id="PF00155"/>
    </source>
</evidence>
<dbReference type="InterPro" id="IPR004839">
    <property type="entry name" value="Aminotransferase_I/II_large"/>
</dbReference>
<feature type="domain" description="Aminotransferase class I/classII large" evidence="6">
    <location>
        <begin position="13"/>
        <end position="350"/>
    </location>
</feature>
<dbReference type="EC" id="4.4.1.13" evidence="2"/>
<dbReference type="AlphaFoldDB" id="S3BJ33"/>
<dbReference type="RefSeq" id="WP_016474371.1">
    <property type="nucleotide sequence ID" value="NZ_KE150480.1"/>
</dbReference>
<comment type="similarity">
    <text evidence="5">Belongs to the class-II pyridoxal-phosphate-dependent aminotransferase family. MalY/PatB cystathionine beta-lyase subfamily.</text>
</comment>
<dbReference type="HOGENOM" id="CLU_017584_15_0_4"/>
<dbReference type="EMBL" id="ATCF01000016">
    <property type="protein sequence ID" value="EPD99390.1"/>
    <property type="molecule type" value="Genomic_DNA"/>
</dbReference>
<keyword evidence="3" id="KW-0663">Pyridoxal phosphate</keyword>
<dbReference type="Pfam" id="PF00155">
    <property type="entry name" value="Aminotran_1_2"/>
    <property type="match status" value="1"/>
</dbReference>
<dbReference type="PANTHER" id="PTHR43525:SF1">
    <property type="entry name" value="PROTEIN MALY"/>
    <property type="match status" value="1"/>
</dbReference>
<dbReference type="eggNOG" id="COG1168">
    <property type="taxonomic scope" value="Bacteria"/>
</dbReference>
<keyword evidence="8" id="KW-1185">Reference proteome</keyword>
<evidence type="ECO:0000313" key="8">
    <source>
        <dbReference type="Proteomes" id="UP000014400"/>
    </source>
</evidence>
<evidence type="ECO:0000256" key="5">
    <source>
        <dbReference type="ARBA" id="ARBA00037974"/>
    </source>
</evidence>
<dbReference type="CDD" id="cd00609">
    <property type="entry name" value="AAT_like"/>
    <property type="match status" value="1"/>
</dbReference>
<gene>
    <name evidence="7" type="ORF">HMPREF1476_01069</name>
</gene>
<dbReference type="InterPro" id="IPR015424">
    <property type="entry name" value="PyrdxlP-dep_Trfase"/>
</dbReference>
<dbReference type="Gene3D" id="3.40.640.10">
    <property type="entry name" value="Type I PLP-dependent aspartate aminotransferase-like (Major domain)"/>
    <property type="match status" value="1"/>
</dbReference>
<accession>S3BJ33</accession>
<protein>
    <recommendedName>
        <fullName evidence="2">cysteine-S-conjugate beta-lyase</fullName>
        <ecNumber evidence="2">4.4.1.13</ecNumber>
    </recommendedName>
</protein>
<dbReference type="GO" id="GO:0047804">
    <property type="term" value="F:cysteine-S-conjugate beta-lyase activity"/>
    <property type="evidence" value="ECO:0007669"/>
    <property type="project" value="UniProtKB-EC"/>
</dbReference>
<comment type="cofactor">
    <cofactor evidence="1">
        <name>pyridoxal 5'-phosphate</name>
        <dbReference type="ChEBI" id="CHEBI:597326"/>
    </cofactor>
</comment>
<dbReference type="STRING" id="1203554.HMPREF1476_01069"/>